<name>A0A084VW67_ANOSI</name>
<feature type="region of interest" description="Disordered" evidence="1">
    <location>
        <begin position="57"/>
        <end position="94"/>
    </location>
</feature>
<sequence length="94" mass="10754">MKDQRKQLAKKAKNVFTVSQAKKTNLKKTKEISAKLKKINVQDKREKVDQNFQSLHAQIVSKKAPKPAPKPLPSKNKTKPDTNKMETDLNKMQV</sequence>
<protein>
    <submittedName>
        <fullName evidence="2 3">tRNA (Guanine(37)-N1)-methyltransferase</fullName>
    </submittedName>
</protein>
<evidence type="ECO:0000313" key="2">
    <source>
        <dbReference type="EMBL" id="KFB42211.1"/>
    </source>
</evidence>
<dbReference type="OMA" id="NFQSLHA"/>
<feature type="compositionally biased region" description="Basic and acidic residues" evidence="1">
    <location>
        <begin position="78"/>
        <end position="94"/>
    </location>
</feature>
<accession>A0A084VW67</accession>
<reference evidence="3" key="2">
    <citation type="submission" date="2020-05" db="UniProtKB">
        <authorList>
            <consortium name="EnsemblMetazoa"/>
        </authorList>
    </citation>
    <scope>IDENTIFICATION</scope>
</reference>
<keyword evidence="4" id="KW-1185">Reference proteome</keyword>
<dbReference type="GO" id="GO:0008168">
    <property type="term" value="F:methyltransferase activity"/>
    <property type="evidence" value="ECO:0007669"/>
    <property type="project" value="UniProtKB-KW"/>
</dbReference>
<evidence type="ECO:0000256" key="1">
    <source>
        <dbReference type="SAM" id="MobiDB-lite"/>
    </source>
</evidence>
<proteinExistence type="predicted"/>
<evidence type="ECO:0000313" key="3">
    <source>
        <dbReference type="EnsemblMetazoa" id="ASIC009885-PA"/>
    </source>
</evidence>
<keyword evidence="2" id="KW-0808">Transferase</keyword>
<keyword evidence="2" id="KW-0489">Methyltransferase</keyword>
<dbReference type="STRING" id="74873.A0A084VW67"/>
<reference evidence="2 4" key="1">
    <citation type="journal article" date="2014" name="BMC Genomics">
        <title>Genome sequence of Anopheles sinensis provides insight into genetics basis of mosquito competence for malaria parasites.</title>
        <authorList>
            <person name="Zhou D."/>
            <person name="Zhang D."/>
            <person name="Ding G."/>
            <person name="Shi L."/>
            <person name="Hou Q."/>
            <person name="Ye Y."/>
            <person name="Xu Y."/>
            <person name="Zhou H."/>
            <person name="Xiong C."/>
            <person name="Li S."/>
            <person name="Yu J."/>
            <person name="Hong S."/>
            <person name="Yu X."/>
            <person name="Zou P."/>
            <person name="Chen C."/>
            <person name="Chang X."/>
            <person name="Wang W."/>
            <person name="Lv Y."/>
            <person name="Sun Y."/>
            <person name="Ma L."/>
            <person name="Shen B."/>
            <person name="Zhu C."/>
        </authorList>
    </citation>
    <scope>NUCLEOTIDE SEQUENCE [LARGE SCALE GENOMIC DNA]</scope>
</reference>
<dbReference type="VEuPathDB" id="VectorBase:ASIC009885"/>
<gene>
    <name evidence="2" type="ORF">ZHAS_00009885</name>
</gene>
<dbReference type="EMBL" id="KE525170">
    <property type="protein sequence ID" value="KFB42211.1"/>
    <property type="molecule type" value="Genomic_DNA"/>
</dbReference>
<organism evidence="2">
    <name type="scientific">Anopheles sinensis</name>
    <name type="common">Mosquito</name>
    <dbReference type="NCBI Taxonomy" id="74873"/>
    <lineage>
        <taxon>Eukaryota</taxon>
        <taxon>Metazoa</taxon>
        <taxon>Ecdysozoa</taxon>
        <taxon>Arthropoda</taxon>
        <taxon>Hexapoda</taxon>
        <taxon>Insecta</taxon>
        <taxon>Pterygota</taxon>
        <taxon>Neoptera</taxon>
        <taxon>Endopterygota</taxon>
        <taxon>Diptera</taxon>
        <taxon>Nematocera</taxon>
        <taxon>Culicoidea</taxon>
        <taxon>Culicidae</taxon>
        <taxon>Anophelinae</taxon>
        <taxon>Anopheles</taxon>
    </lineage>
</organism>
<dbReference type="EnsemblMetazoa" id="ASIC009885-RA">
    <property type="protein sequence ID" value="ASIC009885-PA"/>
    <property type="gene ID" value="ASIC009885"/>
</dbReference>
<dbReference type="EMBL" id="ATLV01017495">
    <property type="status" value="NOT_ANNOTATED_CDS"/>
    <property type="molecule type" value="Genomic_DNA"/>
</dbReference>
<evidence type="ECO:0000313" key="4">
    <source>
        <dbReference type="Proteomes" id="UP000030765"/>
    </source>
</evidence>
<dbReference type="GO" id="GO:0032259">
    <property type="term" value="P:methylation"/>
    <property type="evidence" value="ECO:0007669"/>
    <property type="project" value="UniProtKB-KW"/>
</dbReference>
<dbReference type="AlphaFoldDB" id="A0A084VW67"/>
<dbReference type="Proteomes" id="UP000030765">
    <property type="component" value="Unassembled WGS sequence"/>
</dbReference>